<protein>
    <submittedName>
        <fullName evidence="1">Uncharacterized protein</fullName>
    </submittedName>
</protein>
<evidence type="ECO:0000313" key="1">
    <source>
        <dbReference type="EMBL" id="EDS16747.1"/>
    </source>
</evidence>
<sequence length="45" mass="5182">MPALAQNKRHKRLNRTNILQTFPNILKYSKPSAFTDCCPPHNSKT</sequence>
<dbReference type="AlphaFoldDB" id="B0NLJ6"/>
<dbReference type="HOGENOM" id="CLU_3196355_0_0_10"/>
<comment type="caution">
    <text evidence="1">The sequence shown here is derived from an EMBL/GenBank/DDBJ whole genome shotgun (WGS) entry which is preliminary data.</text>
</comment>
<accession>B0NLJ6</accession>
<dbReference type="Proteomes" id="UP000004713">
    <property type="component" value="Unassembled WGS sequence"/>
</dbReference>
<evidence type="ECO:0000313" key="2">
    <source>
        <dbReference type="Proteomes" id="UP000004713"/>
    </source>
</evidence>
<dbReference type="EMBL" id="ABFZ02000013">
    <property type="protein sequence ID" value="EDS16747.1"/>
    <property type="molecule type" value="Genomic_DNA"/>
</dbReference>
<reference evidence="1 2" key="2">
    <citation type="submission" date="2007-11" db="EMBL/GenBank/DDBJ databases">
        <authorList>
            <person name="Fulton L."/>
            <person name="Clifton S."/>
            <person name="Fulton B."/>
            <person name="Xu J."/>
            <person name="Minx P."/>
            <person name="Pepin K.H."/>
            <person name="Johnson M."/>
            <person name="Thiruvilangam P."/>
            <person name="Bhonagiri V."/>
            <person name="Nash W.E."/>
            <person name="Mardis E.R."/>
            <person name="Wilson R.K."/>
        </authorList>
    </citation>
    <scope>NUCLEOTIDE SEQUENCE [LARGE SCALE GENOMIC DNA]</scope>
    <source>
        <strain evidence="1 2">ATCC 43183</strain>
    </source>
</reference>
<name>B0NLJ6_BACSE</name>
<organism evidence="1 2">
    <name type="scientific">Bacteroides stercoris ATCC 43183</name>
    <dbReference type="NCBI Taxonomy" id="449673"/>
    <lineage>
        <taxon>Bacteria</taxon>
        <taxon>Pseudomonadati</taxon>
        <taxon>Bacteroidota</taxon>
        <taxon>Bacteroidia</taxon>
        <taxon>Bacteroidales</taxon>
        <taxon>Bacteroidaceae</taxon>
        <taxon>Bacteroides</taxon>
    </lineage>
</organism>
<gene>
    <name evidence="1" type="ORF">BACSTE_00280</name>
</gene>
<reference evidence="1 2" key="1">
    <citation type="submission" date="2007-11" db="EMBL/GenBank/DDBJ databases">
        <title>Draft genome sequence of Bacteroides stercoris(ATCC 43183).</title>
        <authorList>
            <person name="Sudarsanam P."/>
            <person name="Ley R."/>
            <person name="Guruge J."/>
            <person name="Turnbaugh P.J."/>
            <person name="Mahowald M."/>
            <person name="Liep D."/>
            <person name="Gordon J."/>
        </authorList>
    </citation>
    <scope>NUCLEOTIDE SEQUENCE [LARGE SCALE GENOMIC DNA]</scope>
    <source>
        <strain evidence="1 2">ATCC 43183</strain>
    </source>
</reference>
<proteinExistence type="predicted"/>